<keyword evidence="10" id="KW-1185">Reference proteome</keyword>
<evidence type="ECO:0000256" key="5">
    <source>
        <dbReference type="PROSITE-ProRule" id="PRU01016"/>
    </source>
</evidence>
<dbReference type="InterPro" id="IPR001525">
    <property type="entry name" value="C5_MeTfrase"/>
</dbReference>
<evidence type="ECO:0000313" key="9">
    <source>
        <dbReference type="EMBL" id="SOE03489.1"/>
    </source>
</evidence>
<comment type="similarity">
    <text evidence="5 6">Belongs to the class I-like SAM-binding methyltransferase superfamily. C5-methyltransferase family.</text>
</comment>
<keyword evidence="3 5" id="KW-0949">S-adenosyl-L-methionine</keyword>
<dbReference type="GO" id="GO:0003886">
    <property type="term" value="F:DNA (cytosine-5-)-methyltransferase activity"/>
    <property type="evidence" value="ECO:0007669"/>
    <property type="project" value="UniProtKB-EC"/>
</dbReference>
<dbReference type="GO" id="GO:0032259">
    <property type="term" value="P:methylation"/>
    <property type="evidence" value="ECO:0007669"/>
    <property type="project" value="UniProtKB-KW"/>
</dbReference>
<evidence type="ECO:0000256" key="1">
    <source>
        <dbReference type="ARBA" id="ARBA00022603"/>
    </source>
</evidence>
<dbReference type="PANTHER" id="PTHR10629:SF52">
    <property type="entry name" value="DNA (CYTOSINE-5)-METHYLTRANSFERASE 1"/>
    <property type="match status" value="1"/>
</dbReference>
<proteinExistence type="inferred from homology"/>
<comment type="catalytic activity">
    <reaction evidence="7">
        <text>a 2'-deoxycytidine in DNA + S-adenosyl-L-methionine = a 5-methyl-2'-deoxycytidine in DNA + S-adenosyl-L-homocysteine + H(+)</text>
        <dbReference type="Rhea" id="RHEA:13681"/>
        <dbReference type="Rhea" id="RHEA-COMP:11369"/>
        <dbReference type="Rhea" id="RHEA-COMP:11370"/>
        <dbReference type="ChEBI" id="CHEBI:15378"/>
        <dbReference type="ChEBI" id="CHEBI:57856"/>
        <dbReference type="ChEBI" id="CHEBI:59789"/>
        <dbReference type="ChEBI" id="CHEBI:85452"/>
        <dbReference type="ChEBI" id="CHEBI:85454"/>
        <dbReference type="EC" id="2.1.1.37"/>
    </reaction>
</comment>
<dbReference type="AlphaFoldDB" id="A0A286H833"/>
<dbReference type="InterPro" id="IPR050390">
    <property type="entry name" value="C5-Methyltransferase"/>
</dbReference>
<gene>
    <name evidence="9" type="ORF">SAMN06272739_4197</name>
</gene>
<sequence>MFPDSEGNPPRVPQQPVSLLVTLAVPIDLDRPPLCSRLRRYVVLLTAVPEATINEDSNLLGRKDQVSRAPHPAQRTRRDPVTKPSGMNGPPHRQFGLGVAAAIADHDRPGSGTRCSLGPLACPHPSSPPALCHSEPLRSTPMSMTDAPAPRPLAIDLFAGAGGLSLGLEQAGFDVVTAVEYDPVHAATHEFNFPQTKVLCADVSAPLTAERLRAAVREGLARHGRDASDWNGELDLLAGGPPCQGFSLIGKRLIDDKRNQLVFHFYRLVVELRPRYFIMENVPGMAKGGHASVLSELISELEDAGYHFSDHAKFRVLNAADFGVPQERHRLFLIGTRNDQTRTAEPPTAIVKPVPKRAGTPGRKRLELATPSSVMLPTGPTVGDAILDLPDLDTFDELKSCDAVTLTPDEIAAMNGTASSYARRLRGLDWDLQDFSYARVWDPTLLTSSMRTVHTEKSILRFHKTDPGNTEPVSRFYKLDPEGLCNTLRAGSGSERGAFTSPRPLHPLLPRVLSNREAARLHSFPDWFRVHTTKWHGFRQIGNAVAPLVGRAVGAAVMRALDVSPYKPEQALELGDSKLLTMSMSRATEHLGADTAFIPAKRKRGALPGESNLEAQTAASLGVATDGDAAPPSEPNAQRKVAARI</sequence>
<keyword evidence="4" id="KW-0680">Restriction system</keyword>
<evidence type="ECO:0000256" key="4">
    <source>
        <dbReference type="ARBA" id="ARBA00022747"/>
    </source>
</evidence>
<dbReference type="EC" id="2.1.1.37" evidence="7"/>
<dbReference type="Gene3D" id="3.90.120.10">
    <property type="entry name" value="DNA Methylase, subunit A, domain 2"/>
    <property type="match status" value="1"/>
</dbReference>
<dbReference type="Gene3D" id="3.40.50.150">
    <property type="entry name" value="Vaccinia Virus protein VP39"/>
    <property type="match status" value="1"/>
</dbReference>
<dbReference type="NCBIfam" id="TIGR00675">
    <property type="entry name" value="dcm"/>
    <property type="match status" value="1"/>
</dbReference>
<dbReference type="PROSITE" id="PS00094">
    <property type="entry name" value="C5_MTASE_1"/>
    <property type="match status" value="1"/>
</dbReference>
<dbReference type="PROSITE" id="PS51679">
    <property type="entry name" value="SAM_MT_C5"/>
    <property type="match status" value="1"/>
</dbReference>
<dbReference type="PROSITE" id="PS00095">
    <property type="entry name" value="C5_MTASE_2"/>
    <property type="match status" value="1"/>
</dbReference>
<dbReference type="InterPro" id="IPR029063">
    <property type="entry name" value="SAM-dependent_MTases_sf"/>
</dbReference>
<dbReference type="GO" id="GO:0009307">
    <property type="term" value="P:DNA restriction-modification system"/>
    <property type="evidence" value="ECO:0007669"/>
    <property type="project" value="UniProtKB-KW"/>
</dbReference>
<feature type="active site" evidence="5">
    <location>
        <position position="243"/>
    </location>
</feature>
<reference evidence="10" key="1">
    <citation type="submission" date="2017-09" db="EMBL/GenBank/DDBJ databases">
        <authorList>
            <person name="Varghese N."/>
            <person name="Submissions S."/>
        </authorList>
    </citation>
    <scope>NUCLEOTIDE SEQUENCE [LARGE SCALE GENOMIC DNA]</scope>
    <source>
        <strain evidence="10">DSM 44270</strain>
    </source>
</reference>
<dbReference type="PANTHER" id="PTHR10629">
    <property type="entry name" value="CYTOSINE-SPECIFIC METHYLTRANSFERASE"/>
    <property type="match status" value="1"/>
</dbReference>
<protein>
    <recommendedName>
        <fullName evidence="7">Cytosine-specific methyltransferase</fullName>
        <ecNumber evidence="7">2.1.1.37</ecNumber>
    </recommendedName>
</protein>
<dbReference type="Proteomes" id="UP000219482">
    <property type="component" value="Unassembled WGS sequence"/>
</dbReference>
<dbReference type="SUPFAM" id="SSF53335">
    <property type="entry name" value="S-adenosyl-L-methionine-dependent methyltransferases"/>
    <property type="match status" value="1"/>
</dbReference>
<dbReference type="PRINTS" id="PR00105">
    <property type="entry name" value="C5METTRFRASE"/>
</dbReference>
<keyword evidence="1 5" id="KW-0489">Methyltransferase</keyword>
<name>A0A286H833_9ACTN</name>
<feature type="region of interest" description="Disordered" evidence="8">
    <location>
        <begin position="621"/>
        <end position="645"/>
    </location>
</feature>
<keyword evidence="2 5" id="KW-0808">Transferase</keyword>
<evidence type="ECO:0000313" key="10">
    <source>
        <dbReference type="Proteomes" id="UP000219482"/>
    </source>
</evidence>
<dbReference type="InterPro" id="IPR031303">
    <property type="entry name" value="C5_meth_CS"/>
</dbReference>
<evidence type="ECO:0000256" key="6">
    <source>
        <dbReference type="RuleBase" id="RU000416"/>
    </source>
</evidence>
<dbReference type="Pfam" id="PF00145">
    <property type="entry name" value="DNA_methylase"/>
    <property type="match status" value="1"/>
</dbReference>
<dbReference type="EMBL" id="OCNK01000007">
    <property type="protein sequence ID" value="SOE03489.1"/>
    <property type="molecule type" value="Genomic_DNA"/>
</dbReference>
<evidence type="ECO:0000256" key="7">
    <source>
        <dbReference type="RuleBase" id="RU000417"/>
    </source>
</evidence>
<organism evidence="9 10">
    <name type="scientific">Blastococcus haudaquaticus</name>
    <dbReference type="NCBI Taxonomy" id="1938745"/>
    <lineage>
        <taxon>Bacteria</taxon>
        <taxon>Bacillati</taxon>
        <taxon>Actinomycetota</taxon>
        <taxon>Actinomycetes</taxon>
        <taxon>Geodermatophilales</taxon>
        <taxon>Geodermatophilaceae</taxon>
        <taxon>Blastococcus</taxon>
    </lineage>
</organism>
<evidence type="ECO:0000256" key="2">
    <source>
        <dbReference type="ARBA" id="ARBA00022679"/>
    </source>
</evidence>
<evidence type="ECO:0000256" key="3">
    <source>
        <dbReference type="ARBA" id="ARBA00022691"/>
    </source>
</evidence>
<evidence type="ECO:0000256" key="8">
    <source>
        <dbReference type="SAM" id="MobiDB-lite"/>
    </source>
</evidence>
<dbReference type="InterPro" id="IPR018117">
    <property type="entry name" value="C5_DNA_meth_AS"/>
</dbReference>
<accession>A0A286H833</accession>
<feature type="region of interest" description="Disordered" evidence="8">
    <location>
        <begin position="59"/>
        <end position="90"/>
    </location>
</feature>